<sequence>MKVAKSKEGISMSQRKYTIDLLTKAGCRSANTPIEFNCKLGNSDDQVPVDKEQYQQFLQAFCEKHMEAVNKILRYLKTTPGILSKKDLTRSICISYIPSSNKLLKFSPKLAERKFVSSKKLQSLRVFLKLESWKKSCIFKEASIFEDVLEVGVLEEKVSIFEGVRLQELKSLLSLGRILSKSSGVKDFPTLQMKRTPLFIEFPGFYVDKVLRDEELAQIELGKWDDDLRGGMWSAIGGQEDARQHKQGDVCAAKQVLM</sequence>
<keyword evidence="1" id="KW-0548">Nucleotidyltransferase</keyword>
<dbReference type="Proteomes" id="UP000321947">
    <property type="component" value="Unassembled WGS sequence"/>
</dbReference>
<proteinExistence type="predicted"/>
<reference evidence="1 2" key="1">
    <citation type="submission" date="2019-08" db="EMBL/GenBank/DDBJ databases">
        <title>Draft genome sequences of two oriental melons (Cucumis melo L. var makuwa).</title>
        <authorList>
            <person name="Kwon S.-Y."/>
        </authorList>
    </citation>
    <scope>NUCLEOTIDE SEQUENCE [LARGE SCALE GENOMIC DNA]</scope>
    <source>
        <strain evidence="2">cv. Chang Bougi</strain>
        <tissue evidence="1">Leaf</tissue>
    </source>
</reference>
<evidence type="ECO:0000313" key="2">
    <source>
        <dbReference type="Proteomes" id="UP000321947"/>
    </source>
</evidence>
<keyword evidence="1" id="KW-0695">RNA-directed DNA polymerase</keyword>
<gene>
    <name evidence="1" type="ORF">E5676_scaffold394G00020</name>
</gene>
<evidence type="ECO:0000313" key="1">
    <source>
        <dbReference type="EMBL" id="TYK27318.1"/>
    </source>
</evidence>
<dbReference type="GO" id="GO:0003964">
    <property type="term" value="F:RNA-directed DNA polymerase activity"/>
    <property type="evidence" value="ECO:0007669"/>
    <property type="project" value="UniProtKB-KW"/>
</dbReference>
<comment type="caution">
    <text evidence="1">The sequence shown here is derived from an EMBL/GenBank/DDBJ whole genome shotgun (WGS) entry which is preliminary data.</text>
</comment>
<accession>A0A5D3DUZ6</accession>
<dbReference type="EMBL" id="SSTD01002819">
    <property type="protein sequence ID" value="TYK27318.1"/>
    <property type="molecule type" value="Genomic_DNA"/>
</dbReference>
<keyword evidence="1" id="KW-0808">Transferase</keyword>
<name>A0A5D3DUZ6_CUCMM</name>
<dbReference type="AlphaFoldDB" id="A0A5D3DUZ6"/>
<organism evidence="1 2">
    <name type="scientific">Cucumis melo var. makuwa</name>
    <name type="common">Oriental melon</name>
    <dbReference type="NCBI Taxonomy" id="1194695"/>
    <lineage>
        <taxon>Eukaryota</taxon>
        <taxon>Viridiplantae</taxon>
        <taxon>Streptophyta</taxon>
        <taxon>Embryophyta</taxon>
        <taxon>Tracheophyta</taxon>
        <taxon>Spermatophyta</taxon>
        <taxon>Magnoliopsida</taxon>
        <taxon>eudicotyledons</taxon>
        <taxon>Gunneridae</taxon>
        <taxon>Pentapetalae</taxon>
        <taxon>rosids</taxon>
        <taxon>fabids</taxon>
        <taxon>Cucurbitales</taxon>
        <taxon>Cucurbitaceae</taxon>
        <taxon>Benincaseae</taxon>
        <taxon>Cucumis</taxon>
    </lineage>
</organism>
<protein>
    <submittedName>
        <fullName evidence="1">Reverse transcriptase</fullName>
    </submittedName>
</protein>